<protein>
    <submittedName>
        <fullName evidence="8">Putative polyketide synthase</fullName>
    </submittedName>
</protein>
<dbReference type="Pfam" id="PF00109">
    <property type="entry name" value="ketoacyl-synt"/>
    <property type="match status" value="1"/>
</dbReference>
<dbReference type="PROSITE" id="PS51257">
    <property type="entry name" value="PROKAR_LIPOPROTEIN"/>
    <property type="match status" value="1"/>
</dbReference>
<dbReference type="PROSITE" id="PS52019">
    <property type="entry name" value="PKS_MFAS_DH"/>
    <property type="match status" value="1"/>
</dbReference>
<dbReference type="Pfam" id="PF21089">
    <property type="entry name" value="PKS_DH_N"/>
    <property type="match status" value="1"/>
</dbReference>
<dbReference type="Proteomes" id="UP000452235">
    <property type="component" value="Unassembled WGS sequence"/>
</dbReference>
<dbReference type="PROSITE" id="PS52004">
    <property type="entry name" value="KS3_2"/>
    <property type="match status" value="1"/>
</dbReference>
<dbReference type="Gene3D" id="3.40.50.150">
    <property type="entry name" value="Vaccinia Virus protein VP39"/>
    <property type="match status" value="1"/>
</dbReference>
<evidence type="ECO:0000313" key="8">
    <source>
        <dbReference type="EMBL" id="GFF11788.1"/>
    </source>
</evidence>
<accession>A0A5M3YNW1</accession>
<dbReference type="Pfam" id="PF02801">
    <property type="entry name" value="Ketoacyl-synt_C"/>
    <property type="match status" value="1"/>
</dbReference>
<dbReference type="CDD" id="cd00833">
    <property type="entry name" value="PKS"/>
    <property type="match status" value="1"/>
</dbReference>
<keyword evidence="1" id="KW-0596">Phosphopantetheine</keyword>
<dbReference type="InterPro" id="IPR014030">
    <property type="entry name" value="Ketoacyl_synth_N"/>
</dbReference>
<proteinExistence type="predicted"/>
<dbReference type="Gene3D" id="3.30.70.3290">
    <property type="match status" value="1"/>
</dbReference>
<dbReference type="InterPro" id="IPR014043">
    <property type="entry name" value="Acyl_transferase_dom"/>
</dbReference>
<dbReference type="InterPro" id="IPR014031">
    <property type="entry name" value="Ketoacyl_synth_C"/>
</dbReference>
<feature type="domain" description="PKS/mFAS DH" evidence="7">
    <location>
        <begin position="913"/>
        <end position="1219"/>
    </location>
</feature>
<dbReference type="PANTHER" id="PTHR43775">
    <property type="entry name" value="FATTY ACID SYNTHASE"/>
    <property type="match status" value="1"/>
</dbReference>
<dbReference type="SUPFAM" id="SSF53901">
    <property type="entry name" value="Thiolase-like"/>
    <property type="match status" value="1"/>
</dbReference>
<comment type="caution">
    <text evidence="5">Lacks conserved residue(s) required for the propagation of feature annotation.</text>
</comment>
<evidence type="ECO:0000256" key="1">
    <source>
        <dbReference type="ARBA" id="ARBA00022450"/>
    </source>
</evidence>
<dbReference type="InterPro" id="IPR042104">
    <property type="entry name" value="PKS_dehydratase_sf"/>
</dbReference>
<dbReference type="Pfam" id="PF14765">
    <property type="entry name" value="PS-DH"/>
    <property type="match status" value="1"/>
</dbReference>
<dbReference type="InterPro" id="IPR032821">
    <property type="entry name" value="PKS_assoc"/>
</dbReference>
<dbReference type="PANTHER" id="PTHR43775:SF29">
    <property type="entry name" value="ASPERFURANONE POLYKETIDE SYNTHASE AFOG-RELATED"/>
    <property type="match status" value="1"/>
</dbReference>
<dbReference type="SUPFAM" id="SSF52151">
    <property type="entry name" value="FabD/lysophospholipase-like"/>
    <property type="match status" value="1"/>
</dbReference>
<dbReference type="InterPro" id="IPR049900">
    <property type="entry name" value="PKS_mFAS_DH"/>
</dbReference>
<dbReference type="InterPro" id="IPR049551">
    <property type="entry name" value="PKS_DH_C"/>
</dbReference>
<dbReference type="Gene3D" id="3.40.47.10">
    <property type="match status" value="1"/>
</dbReference>
<sequence length="1437" mass="156488">MEFNQCKQQPIAIVGMACRLPGDVADMGKLWDLLSEGRNCWSKFPEGRFRGEAFFHPDSKKNGAFHTRGGCFLEEDVSRFDAPFFNISPAEAKAMDPQIRLLLESAYEAFESSGMTLSQLQGTNTAAYVALYNRDYERMLMRDPEDLPFYFQTGNGEAMYSNRLSYFFDLHGPAFTLDTGCSGGLVALHQACQSIRNGESSQAIVGAPNLILDPAAMIGPSFLQFYAPDGRSKSFEDCADGYGRGEGVCSLVLKPLSTAIADGDPVRAVIRSSVINQDGRTAGITVPNGEAQISLIRAAYAAADLDPADTSYVEAHGSGTAVGDLTEARSIGAVIGKAREAQGRGPVIMGSIKANIGHLENTSGLAGVLKAVLVLAKRRIPRAVSTQCPSQAIEWEKWNVDIPTQPRELDGSQVSVNSFGFGGTNVHIILDRPAYPEHSCASPDNQYGSLIFVLSARSSESARLRAEQLLEYLEHAPPVQEEHNFLTSLAYTLSTRRSLFPWRSSAVASSISRLRERLRSISYSHHKEPPRIAFVFTGQGAQWATMGKDLWDKSAVFRESITKAEKCLNDLGVDWKLTVELWRSAEQTGLNSARIAQPACTAIQLALVDLLASWNIYPSAVTGHSSGEIAAAYACKAISFRDAVLAAYGRGCVAGHIAADKGVRGAMIAVGLGPHDVQPYISESSECHGLIAVACINSPAGVTVSGDKAAIDILEAKLKEDGVFSRRLPVDVAYHSHHMLRVAGEYHDALATMEPARSNPAIAFYSSVFDKLTDGTELSPQYWVQNLVSPVLFSAALDKLVSSSNPQVLIEIGPHAALKGPVKQTLKVGSHGIPYTSTLLRHQPGDECMVELASQLFCHGAKIDVDKVNAMSSSGKSRFCLEDLPTYPWNHSSAYWHESRLCRNYRNRAESPHNLLGVLSTESSWLEPRWRNHISLASHPWLAGYRIKGDAIFPAAAFMTMGIEAGFKLVIQQLGECQRGPGCAIELSHVSISNSLTIPSSGSVELVSALRPATELGGRDLARRQEFVIYSCSDAVNMKEHCRGFVKVAFDDTEPPVGLLETEFDKATLPTLRLAGWYDSLKQIGIEYTDPFKGLASATAGRGYSSAMIASFPPCEYEASLHPATLDLCFQTMLAAVDSKDHIRGPIVPTFIRKAYVSVGGRFDRQGGMRISSKITEISREKLSADIEGTRADTNEEDGVVALSLQGVEATSLGLPHEQAEAYDQVKACQKLVMMLDPDYLTNEAINKICNEPLLPVSVEAKLATLRDACRFYARAAAQNISEDDVQAMTPYRKKYMDWLQQQANLCPAQVPSRLLDQLETSDAEGKMVCRIGNSLTSILKDTQDPLSLMVEDNLLYRLYEDDQSMQRCAIQAAEYARLLASKSPGLRILEVGAGTGGATLPVLQALSRSGQALCSHYRFTDISVGFFGNVEKKLER</sequence>
<dbReference type="InterPro" id="IPR016035">
    <property type="entry name" value="Acyl_Trfase/lysoPLipase"/>
</dbReference>
<keyword evidence="2" id="KW-0597">Phosphoprotein</keyword>
<dbReference type="EMBL" id="BLJY01000001">
    <property type="protein sequence ID" value="GFF11788.1"/>
    <property type="molecule type" value="Genomic_DNA"/>
</dbReference>
<evidence type="ECO:0000313" key="9">
    <source>
        <dbReference type="Proteomes" id="UP000452235"/>
    </source>
</evidence>
<dbReference type="SMART" id="SM00826">
    <property type="entry name" value="PKS_DH"/>
    <property type="match status" value="1"/>
</dbReference>
<dbReference type="SMART" id="SM00827">
    <property type="entry name" value="PKS_AT"/>
    <property type="match status" value="1"/>
</dbReference>
<dbReference type="GO" id="GO:0006633">
    <property type="term" value="P:fatty acid biosynthetic process"/>
    <property type="evidence" value="ECO:0007669"/>
    <property type="project" value="TreeGrafter"/>
</dbReference>
<dbReference type="GO" id="GO:0044550">
    <property type="term" value="P:secondary metabolite biosynthetic process"/>
    <property type="evidence" value="ECO:0007669"/>
    <property type="project" value="UniProtKB-ARBA"/>
</dbReference>
<dbReference type="InterPro" id="IPR016039">
    <property type="entry name" value="Thiolase-like"/>
</dbReference>
<evidence type="ECO:0000256" key="5">
    <source>
        <dbReference type="PROSITE-ProRule" id="PRU01363"/>
    </source>
</evidence>
<feature type="region of interest" description="C-terminal hotdog fold" evidence="5">
    <location>
        <begin position="1069"/>
        <end position="1219"/>
    </location>
</feature>
<dbReference type="InterPro" id="IPR020807">
    <property type="entry name" value="PKS_DH"/>
</dbReference>
<dbReference type="OrthoDB" id="329835at2759"/>
<dbReference type="Pfam" id="PF16197">
    <property type="entry name" value="KAsynt_C_assoc"/>
    <property type="match status" value="1"/>
</dbReference>
<dbReference type="Pfam" id="PF00698">
    <property type="entry name" value="Acyl_transf_1"/>
    <property type="match status" value="1"/>
</dbReference>
<feature type="region of interest" description="N-terminal hotdog fold" evidence="5">
    <location>
        <begin position="913"/>
        <end position="1053"/>
    </location>
</feature>
<name>A0A5M3YNW1_ASPTE</name>
<dbReference type="Gene3D" id="3.40.366.10">
    <property type="entry name" value="Malonyl-Coenzyme A Acyl Carrier Protein, domain 2"/>
    <property type="match status" value="1"/>
</dbReference>
<organism evidence="8 9">
    <name type="scientific">Aspergillus terreus</name>
    <dbReference type="NCBI Taxonomy" id="33178"/>
    <lineage>
        <taxon>Eukaryota</taxon>
        <taxon>Fungi</taxon>
        <taxon>Dikarya</taxon>
        <taxon>Ascomycota</taxon>
        <taxon>Pezizomycotina</taxon>
        <taxon>Eurotiomycetes</taxon>
        <taxon>Eurotiomycetidae</taxon>
        <taxon>Eurotiales</taxon>
        <taxon>Aspergillaceae</taxon>
        <taxon>Aspergillus</taxon>
        <taxon>Aspergillus subgen. Circumdati</taxon>
    </lineage>
</organism>
<feature type="domain" description="Ketosynthase family 3 (KS3)" evidence="6">
    <location>
        <begin position="8"/>
        <end position="432"/>
    </location>
</feature>
<dbReference type="InterPro" id="IPR001227">
    <property type="entry name" value="Ac_transferase_dom_sf"/>
</dbReference>
<evidence type="ECO:0000259" key="7">
    <source>
        <dbReference type="PROSITE" id="PS52019"/>
    </source>
</evidence>
<dbReference type="InterPro" id="IPR029063">
    <property type="entry name" value="SAM-dependent_MTases_sf"/>
</dbReference>
<keyword evidence="9" id="KW-1185">Reference proteome</keyword>
<comment type="caution">
    <text evidence="8">The sequence shown here is derived from an EMBL/GenBank/DDBJ whole genome shotgun (WGS) entry which is preliminary data.</text>
</comment>
<dbReference type="Gene3D" id="3.10.129.110">
    <property type="entry name" value="Polyketide synthase dehydratase"/>
    <property type="match status" value="1"/>
</dbReference>
<gene>
    <name evidence="8" type="ORF">ATEIFO6365_0001000800</name>
</gene>
<dbReference type="InterPro" id="IPR016036">
    <property type="entry name" value="Malonyl_transacylase_ACP-bd"/>
</dbReference>
<evidence type="ECO:0000259" key="6">
    <source>
        <dbReference type="PROSITE" id="PS52004"/>
    </source>
</evidence>
<keyword evidence="3" id="KW-0808">Transferase</keyword>
<dbReference type="GO" id="GO:0004312">
    <property type="term" value="F:fatty acid synthase activity"/>
    <property type="evidence" value="ECO:0007669"/>
    <property type="project" value="TreeGrafter"/>
</dbReference>
<dbReference type="SUPFAM" id="SSF55048">
    <property type="entry name" value="Probable ACP-binding domain of malonyl-CoA ACP transacylase"/>
    <property type="match status" value="1"/>
</dbReference>
<evidence type="ECO:0000256" key="4">
    <source>
        <dbReference type="ARBA" id="ARBA00023268"/>
    </source>
</evidence>
<dbReference type="SMART" id="SM00825">
    <property type="entry name" value="PKS_KS"/>
    <property type="match status" value="1"/>
</dbReference>
<dbReference type="InterPro" id="IPR049552">
    <property type="entry name" value="PKS_DH_N"/>
</dbReference>
<dbReference type="SUPFAM" id="SSF53335">
    <property type="entry name" value="S-adenosyl-L-methionine-dependent methyltransferases"/>
    <property type="match status" value="1"/>
</dbReference>
<dbReference type="InterPro" id="IPR020841">
    <property type="entry name" value="PKS_Beta-ketoAc_synthase_dom"/>
</dbReference>
<evidence type="ECO:0000256" key="3">
    <source>
        <dbReference type="ARBA" id="ARBA00022679"/>
    </source>
</evidence>
<keyword evidence="4" id="KW-0511">Multifunctional enzyme</keyword>
<evidence type="ECO:0000256" key="2">
    <source>
        <dbReference type="ARBA" id="ARBA00022553"/>
    </source>
</evidence>
<dbReference type="InterPro" id="IPR050091">
    <property type="entry name" value="PKS_NRPS_Biosynth_Enz"/>
</dbReference>
<reference evidence="8 9" key="1">
    <citation type="submission" date="2020-01" db="EMBL/GenBank/DDBJ databases">
        <title>Aspergillus terreus IFO 6365 whole genome shotgun sequence.</title>
        <authorList>
            <person name="Kanamasa S."/>
            <person name="Takahashi H."/>
        </authorList>
    </citation>
    <scope>NUCLEOTIDE SEQUENCE [LARGE SCALE GENOMIC DNA]</scope>
    <source>
        <strain evidence="8 9">IFO 6365</strain>
    </source>
</reference>
<dbReference type="VEuPathDB" id="FungiDB:ATEG_07659"/>